<comment type="similarity">
    <text evidence="1">Belongs to the universal ribosomal protein uS10 family.</text>
</comment>
<dbReference type="FunFam" id="3.30.70.600:FF:000004">
    <property type="entry name" value="30S ribosomal protein S10"/>
    <property type="match status" value="1"/>
</dbReference>
<dbReference type="CTD" id="36340688"/>
<sequence>MSAAVLLSETVMAEKKQDLQDTQRYWVRITLTSVAVKPLEKVAEDVKARVEDMNLKLKGPVRLPTKTLRITTRKTPCGEGSKTWDRYQMRIHKRVLDIYTTSETIQRLTLCDLDPMVRAEVKIEGGST</sequence>
<dbReference type="AlphaFoldDB" id="W6UFC5"/>
<dbReference type="GO" id="GO:0003723">
    <property type="term" value="F:RNA binding"/>
    <property type="evidence" value="ECO:0007669"/>
    <property type="project" value="InterPro"/>
</dbReference>
<dbReference type="HAMAP" id="MF_00508">
    <property type="entry name" value="Ribosomal_uS10"/>
    <property type="match status" value="1"/>
</dbReference>
<evidence type="ECO:0000256" key="4">
    <source>
        <dbReference type="ARBA" id="ARBA00035162"/>
    </source>
</evidence>
<dbReference type="PROSITE" id="PS00361">
    <property type="entry name" value="RIBOSOMAL_S10"/>
    <property type="match status" value="1"/>
</dbReference>
<evidence type="ECO:0000313" key="8">
    <source>
        <dbReference type="Proteomes" id="UP000019149"/>
    </source>
</evidence>
<evidence type="ECO:0000256" key="5">
    <source>
        <dbReference type="ARBA" id="ARBA00035450"/>
    </source>
</evidence>
<organism evidence="7 8">
    <name type="scientific">Echinococcus granulosus</name>
    <name type="common">Hydatid tapeworm</name>
    <dbReference type="NCBI Taxonomy" id="6210"/>
    <lineage>
        <taxon>Eukaryota</taxon>
        <taxon>Metazoa</taxon>
        <taxon>Spiralia</taxon>
        <taxon>Lophotrochozoa</taxon>
        <taxon>Platyhelminthes</taxon>
        <taxon>Cestoda</taxon>
        <taxon>Eucestoda</taxon>
        <taxon>Cyclophyllidea</taxon>
        <taxon>Taeniidae</taxon>
        <taxon>Echinococcus</taxon>
        <taxon>Echinococcus granulosus group</taxon>
    </lineage>
</organism>
<dbReference type="GO" id="GO:0006412">
    <property type="term" value="P:translation"/>
    <property type="evidence" value="ECO:0007669"/>
    <property type="project" value="InterPro"/>
</dbReference>
<dbReference type="InterPro" id="IPR027486">
    <property type="entry name" value="Ribosomal_uS10_dom"/>
</dbReference>
<dbReference type="GO" id="GO:0003735">
    <property type="term" value="F:structural constituent of ribosome"/>
    <property type="evidence" value="ECO:0007669"/>
    <property type="project" value="InterPro"/>
</dbReference>
<dbReference type="SUPFAM" id="SSF54999">
    <property type="entry name" value="Ribosomal protein S10"/>
    <property type="match status" value="1"/>
</dbReference>
<keyword evidence="2 7" id="KW-0689">Ribosomal protein</keyword>
<dbReference type="EMBL" id="APAU02000034">
    <property type="protein sequence ID" value="EUB60120.1"/>
    <property type="molecule type" value="Genomic_DNA"/>
</dbReference>
<accession>W6UFC5</accession>
<evidence type="ECO:0000259" key="6">
    <source>
        <dbReference type="SMART" id="SM01403"/>
    </source>
</evidence>
<dbReference type="STRING" id="6210.W6UFC5"/>
<dbReference type="Pfam" id="PF00338">
    <property type="entry name" value="Ribosomal_S10"/>
    <property type="match status" value="1"/>
</dbReference>
<evidence type="ECO:0000313" key="7">
    <source>
        <dbReference type="EMBL" id="EUB60120.1"/>
    </source>
</evidence>
<dbReference type="InterPro" id="IPR001848">
    <property type="entry name" value="Ribosomal_uS10"/>
</dbReference>
<evidence type="ECO:0000256" key="3">
    <source>
        <dbReference type="ARBA" id="ARBA00023274"/>
    </source>
</evidence>
<dbReference type="InterPro" id="IPR018268">
    <property type="entry name" value="Ribosomal_uS10_CS"/>
</dbReference>
<feature type="domain" description="Small ribosomal subunit protein uS10" evidence="6">
    <location>
        <begin position="28"/>
        <end position="122"/>
    </location>
</feature>
<dbReference type="NCBIfam" id="TIGR01046">
    <property type="entry name" value="uS10_euk_arch"/>
    <property type="match status" value="1"/>
</dbReference>
<dbReference type="GeneID" id="36340688"/>
<comment type="caution">
    <text evidence="7">The sequence shown here is derived from an EMBL/GenBank/DDBJ whole genome shotgun (WGS) entry which is preliminary data.</text>
</comment>
<evidence type="ECO:0000256" key="2">
    <source>
        <dbReference type="ARBA" id="ARBA00022980"/>
    </source>
</evidence>
<dbReference type="GO" id="GO:0015935">
    <property type="term" value="C:small ribosomal subunit"/>
    <property type="evidence" value="ECO:0007669"/>
    <property type="project" value="InterPro"/>
</dbReference>
<evidence type="ECO:0000256" key="1">
    <source>
        <dbReference type="ARBA" id="ARBA00007102"/>
    </source>
</evidence>
<dbReference type="RefSeq" id="XP_024351316.1">
    <property type="nucleotide sequence ID" value="XM_024494222.1"/>
</dbReference>
<reference evidence="7 8" key="1">
    <citation type="journal article" date="2013" name="Nat. Genet.">
        <title>The genome of the hydatid tapeworm Echinococcus granulosus.</title>
        <authorList>
            <person name="Zheng H."/>
            <person name="Zhang W."/>
            <person name="Zhang L."/>
            <person name="Zhang Z."/>
            <person name="Li J."/>
            <person name="Lu G."/>
            <person name="Zhu Y."/>
            <person name="Wang Y."/>
            <person name="Huang Y."/>
            <person name="Liu J."/>
            <person name="Kang H."/>
            <person name="Chen J."/>
            <person name="Wang L."/>
            <person name="Chen A."/>
            <person name="Yu S."/>
            <person name="Gao Z."/>
            <person name="Jin L."/>
            <person name="Gu W."/>
            <person name="Wang Z."/>
            <person name="Zhao L."/>
            <person name="Shi B."/>
            <person name="Wen H."/>
            <person name="Lin R."/>
            <person name="Jones M.K."/>
            <person name="Brejova B."/>
            <person name="Vinar T."/>
            <person name="Zhao G."/>
            <person name="McManus D.P."/>
            <person name="Chen Z."/>
            <person name="Zhou Y."/>
            <person name="Wang S."/>
        </authorList>
    </citation>
    <scope>NUCLEOTIDE SEQUENCE [LARGE SCALE GENOMIC DNA]</scope>
</reference>
<protein>
    <recommendedName>
        <fullName evidence="4">Small ribosomal subunit protein uS10</fullName>
    </recommendedName>
    <alternativeName>
        <fullName evidence="5">40S ribosomal protein S20</fullName>
    </alternativeName>
</protein>
<dbReference type="PANTHER" id="PTHR11700">
    <property type="entry name" value="30S RIBOSOMAL PROTEIN S10 FAMILY MEMBER"/>
    <property type="match status" value="1"/>
</dbReference>
<keyword evidence="8" id="KW-1185">Reference proteome</keyword>
<dbReference type="Gene3D" id="3.30.70.600">
    <property type="entry name" value="Ribosomal protein S10 domain"/>
    <property type="match status" value="1"/>
</dbReference>
<dbReference type="OMA" id="IHKRVIH"/>
<dbReference type="InterPro" id="IPR005729">
    <property type="entry name" value="Ribosomal_uS10_euk/arc"/>
</dbReference>
<keyword evidence="3" id="KW-0687">Ribonucleoprotein</keyword>
<gene>
    <name evidence="7" type="ORF">EGR_04973</name>
</gene>
<proteinExistence type="inferred from homology"/>
<dbReference type="InterPro" id="IPR036838">
    <property type="entry name" value="Ribosomal_uS10_dom_sf"/>
</dbReference>
<dbReference type="OrthoDB" id="10248551at2759"/>
<name>W6UFC5_ECHGR</name>
<dbReference type="KEGG" id="egl:EGR_04973"/>
<dbReference type="SMART" id="SM01403">
    <property type="entry name" value="Ribosomal_S10"/>
    <property type="match status" value="1"/>
</dbReference>
<dbReference type="Proteomes" id="UP000019149">
    <property type="component" value="Unassembled WGS sequence"/>
</dbReference>
<dbReference type="PRINTS" id="PR00971">
    <property type="entry name" value="RIBOSOMALS10"/>
</dbReference>